<gene>
    <name evidence="1" type="ORF">AUL39_02190</name>
</gene>
<comment type="caution">
    <text evidence="1">The sequence shown here is derived from an EMBL/GenBank/DDBJ whole genome shotgun (WGS) entry which is preliminary data.</text>
</comment>
<sequence>MNLADLLRTDSGVLSVVGSGGKSTLVNELARELGCTVVITTSTHMLAPEGCPLLLDATELDVEQALWYTRVVCVGTRAPGAEGAAGKLCAPSLGFGTLAVLADRVLVEADGARRLPHKAHAAHEPVVPAESSQTIQVVGASGFGGCVGEVVHRPELMCAAVGCSASDECTPELYARFVAAEHAAGVVRADDIVVNQADDQAGIELAVRFAAELRACGDETPVAAGSVREHRLERV</sequence>
<dbReference type="EMBL" id="LOJF01000001">
    <property type="protein sequence ID" value="KUH59164.1"/>
    <property type="molecule type" value="Genomic_DNA"/>
</dbReference>
<dbReference type="Pfam" id="PF19842">
    <property type="entry name" value="YqeC"/>
    <property type="match status" value="1"/>
</dbReference>
<proteinExistence type="predicted"/>
<dbReference type="AlphaFoldDB" id="A0A100YWU9"/>
<keyword evidence="2" id="KW-1185">Reference proteome</keyword>
<protein>
    <recommendedName>
        <fullName evidence="3">Selenium-dependent hydroxylase accessory protein YqeC</fullName>
    </recommendedName>
</protein>
<dbReference type="OrthoDB" id="368187at2"/>
<evidence type="ECO:0000313" key="1">
    <source>
        <dbReference type="EMBL" id="KUH59164.1"/>
    </source>
</evidence>
<dbReference type="Proteomes" id="UP000054078">
    <property type="component" value="Unassembled WGS sequence"/>
</dbReference>
<organism evidence="1 2">
    <name type="scientific">Tractidigestivibacter scatoligenes</name>
    <name type="common">Olsenella scatoligenes</name>
    <dbReference type="NCBI Taxonomy" id="1299998"/>
    <lineage>
        <taxon>Bacteria</taxon>
        <taxon>Bacillati</taxon>
        <taxon>Actinomycetota</taxon>
        <taxon>Coriobacteriia</taxon>
        <taxon>Coriobacteriales</taxon>
        <taxon>Atopobiaceae</taxon>
        <taxon>Tractidigestivibacter</taxon>
    </lineage>
</organism>
<evidence type="ECO:0008006" key="3">
    <source>
        <dbReference type="Google" id="ProtNLM"/>
    </source>
</evidence>
<reference evidence="1 2" key="1">
    <citation type="submission" date="2015-12" db="EMBL/GenBank/DDBJ databases">
        <title>Draft Genome Sequence of Olsenella scatoligenes SK9K4T; a Producer of 3-Methylindole- (skatole) and 4-Methylphenol- (p-cresol) Isolated from Pig Feces.</title>
        <authorList>
            <person name="Li X."/>
            <person name="Borg B."/>
            <person name="Canibe N."/>
        </authorList>
    </citation>
    <scope>NUCLEOTIDE SEQUENCE [LARGE SCALE GENOMIC DNA]</scope>
    <source>
        <strain evidence="1 2">SK9K4</strain>
    </source>
</reference>
<dbReference type="STRING" id="1299998.AUL39_02190"/>
<accession>A0A100YWU9</accession>
<dbReference type="InterPro" id="IPR017587">
    <property type="entry name" value="YqeC"/>
</dbReference>
<dbReference type="NCBIfam" id="TIGR03172">
    <property type="entry name" value="selenium cofactor biosynthesis protein YqeC"/>
    <property type="match status" value="1"/>
</dbReference>
<evidence type="ECO:0000313" key="2">
    <source>
        <dbReference type="Proteomes" id="UP000054078"/>
    </source>
</evidence>
<name>A0A100YWU9_TRASO</name>
<dbReference type="RefSeq" id="WP_059053146.1">
    <property type="nucleotide sequence ID" value="NZ_LOJF01000001.1"/>
</dbReference>